<dbReference type="Proteomes" id="UP000319322">
    <property type="component" value="Unassembled WGS sequence"/>
</dbReference>
<keyword evidence="3" id="KW-1185">Reference proteome</keyword>
<reference evidence="2 3" key="3">
    <citation type="submission" date="2019-07" db="EMBL/GenBank/DDBJ databases">
        <authorList>
            <person name="Papic B."/>
        </authorList>
    </citation>
    <scope>NUCLEOTIDE SEQUENCE [LARGE SCALE GENOMIC DNA]</scope>
    <source>
        <strain evidence="2 3">L8b</strain>
    </source>
</reference>
<dbReference type="PANTHER" id="PTHR11614">
    <property type="entry name" value="PHOSPHOLIPASE-RELATED"/>
    <property type="match status" value="1"/>
</dbReference>
<reference evidence="2 3" key="1">
    <citation type="submission" date="2019-07" db="EMBL/GenBank/DDBJ databases">
        <title>Helicobacter labacensis sp. nov., Helicobacter mehlei sp. nov. and Helicobacter vulpis sp. nov., isolated from gastric mucosa of red fox (Vulpis vulpis).</title>
        <authorList>
            <person name="Kusar D."/>
            <person name="Gruntar I."/>
            <person name="Pate M."/>
            <person name="Zajc U."/>
            <person name="Ocepek M."/>
        </authorList>
    </citation>
    <scope>NUCLEOTIDE SEQUENCE [LARGE SCALE GENOMIC DNA]</scope>
    <source>
        <strain evidence="2 3">L8b</strain>
    </source>
</reference>
<proteinExistence type="predicted"/>
<feature type="domain" description="Serine aminopeptidase S33" evidence="1">
    <location>
        <begin position="34"/>
        <end position="290"/>
    </location>
</feature>
<dbReference type="EMBL" id="VKGC01000027">
    <property type="protein sequence ID" value="TSA80382.1"/>
    <property type="molecule type" value="Genomic_DNA"/>
</dbReference>
<accession>A0A553UJL0</accession>
<gene>
    <name evidence="2" type="ORF">FNE76_07355</name>
</gene>
<evidence type="ECO:0000313" key="3">
    <source>
        <dbReference type="Proteomes" id="UP000319322"/>
    </source>
</evidence>
<dbReference type="Pfam" id="PF12146">
    <property type="entry name" value="Hydrolase_4"/>
    <property type="match status" value="1"/>
</dbReference>
<dbReference type="GO" id="GO:0016787">
    <property type="term" value="F:hydrolase activity"/>
    <property type="evidence" value="ECO:0007669"/>
    <property type="project" value="UniProtKB-KW"/>
</dbReference>
<dbReference type="AlphaFoldDB" id="A0A553UJL0"/>
<dbReference type="InterPro" id="IPR022742">
    <property type="entry name" value="Hydrolase_4"/>
</dbReference>
<evidence type="ECO:0000259" key="1">
    <source>
        <dbReference type="Pfam" id="PF12146"/>
    </source>
</evidence>
<reference evidence="3" key="2">
    <citation type="submission" date="2019-07" db="EMBL/GenBank/DDBJ databases">
        <title>Helicobacter labacensis sp. nov., Helicobacter mehlei sp. nov. and Helicobacter vulpis sp. nov., isolated from gastric mucosa of red fox (Vulpis vulpis).</title>
        <authorList>
            <person name="Papic B."/>
        </authorList>
    </citation>
    <scope>NUCLEOTIDE SEQUENCE [LARGE SCALE GENOMIC DNA]</scope>
    <source>
        <strain evidence="3">L8b</strain>
    </source>
</reference>
<dbReference type="InterPro" id="IPR051044">
    <property type="entry name" value="MAG_DAG_Lipase"/>
</dbReference>
<dbReference type="SUPFAM" id="SSF53474">
    <property type="entry name" value="alpha/beta-Hydrolases"/>
    <property type="match status" value="1"/>
</dbReference>
<sequence length="307" mass="34588">MHGRCLSGRFSSAQPSYLDIHFDHYQPQESRGVVVQIATGMVEHKRHYVWLAEQLCDQGYVVFVADHRGHGLSVLENSTEVCWGEMGVDGFEWAVKDMAKLATHIKSLYPTHQLVLLGHSMGSLLARRLVQHNYCKLDGLVLTGTPAPFFGLGLYVFLLKIFRGFGIEITWGLNALFSKHPRVKAMGSKGSWLCRDERVIKLYGMDKASRFVFSTNSFICLLEGARSAFYAHAYGDKSLPILLLSGLDDVCGDFGVGVVRAYRCLAKQGFSDITLRLFEKDRHKIFDELDKQEVLQTLLGWLEHKGL</sequence>
<dbReference type="RefSeq" id="WP_120948711.1">
    <property type="nucleotide sequence ID" value="NZ_QXQS01000022.1"/>
</dbReference>
<protein>
    <submittedName>
        <fullName evidence="2">Alpha/beta hydrolase</fullName>
    </submittedName>
</protein>
<keyword evidence="2" id="KW-0378">Hydrolase</keyword>
<evidence type="ECO:0000313" key="2">
    <source>
        <dbReference type="EMBL" id="TSA80382.1"/>
    </source>
</evidence>
<name>A0A553UJL0_9HELI</name>
<dbReference type="InterPro" id="IPR029058">
    <property type="entry name" value="AB_hydrolase_fold"/>
</dbReference>
<organism evidence="2 3">
    <name type="scientific">Helicobacter mehlei</name>
    <dbReference type="NCBI Taxonomy" id="2316080"/>
    <lineage>
        <taxon>Bacteria</taxon>
        <taxon>Pseudomonadati</taxon>
        <taxon>Campylobacterota</taxon>
        <taxon>Epsilonproteobacteria</taxon>
        <taxon>Campylobacterales</taxon>
        <taxon>Helicobacteraceae</taxon>
        <taxon>Helicobacter</taxon>
    </lineage>
</organism>
<dbReference type="Gene3D" id="3.40.50.1820">
    <property type="entry name" value="alpha/beta hydrolase"/>
    <property type="match status" value="1"/>
</dbReference>
<comment type="caution">
    <text evidence="2">The sequence shown here is derived from an EMBL/GenBank/DDBJ whole genome shotgun (WGS) entry which is preliminary data.</text>
</comment>